<accession>A0A090MR56</accession>
<evidence type="ECO:0000256" key="1">
    <source>
        <dbReference type="ARBA" id="ARBA00004651"/>
    </source>
</evidence>
<feature type="domain" description="ABC3 transporter permease C-terminal" evidence="7">
    <location>
        <begin position="228"/>
        <end position="346"/>
    </location>
</feature>
<name>A0A090MR56_AFIFE</name>
<keyword evidence="9" id="KW-1185">Reference proteome</keyword>
<keyword evidence="2" id="KW-1003">Cell membrane</keyword>
<dbReference type="GO" id="GO:0005886">
    <property type="term" value="C:plasma membrane"/>
    <property type="evidence" value="ECO:0007669"/>
    <property type="project" value="UniProtKB-SubCell"/>
</dbReference>
<evidence type="ECO:0000256" key="6">
    <source>
        <dbReference type="SAM" id="Phobius"/>
    </source>
</evidence>
<dbReference type="Pfam" id="PF02687">
    <property type="entry name" value="FtsX"/>
    <property type="match status" value="1"/>
</dbReference>
<protein>
    <submittedName>
        <fullName evidence="8">FtsX-like permease family protein</fullName>
    </submittedName>
</protein>
<comment type="subcellular location">
    <subcellularLocation>
        <location evidence="1">Cell membrane</location>
        <topology evidence="1">Multi-pass membrane protein</topology>
    </subcellularLocation>
</comment>
<evidence type="ECO:0000256" key="4">
    <source>
        <dbReference type="ARBA" id="ARBA00022989"/>
    </source>
</evidence>
<feature type="transmembrane region" description="Helical" evidence="6">
    <location>
        <begin position="226"/>
        <end position="246"/>
    </location>
</feature>
<keyword evidence="5 6" id="KW-0472">Membrane</keyword>
<evidence type="ECO:0000256" key="5">
    <source>
        <dbReference type="ARBA" id="ARBA00023136"/>
    </source>
</evidence>
<dbReference type="PANTHER" id="PTHR30287">
    <property type="entry name" value="MEMBRANE COMPONENT OF PREDICTED ABC SUPERFAMILY METABOLITE UPTAKE TRANSPORTER"/>
    <property type="match status" value="1"/>
</dbReference>
<evidence type="ECO:0000256" key="2">
    <source>
        <dbReference type="ARBA" id="ARBA00022475"/>
    </source>
</evidence>
<feature type="transmembrane region" description="Helical" evidence="6">
    <location>
        <begin position="275"/>
        <end position="302"/>
    </location>
</feature>
<proteinExistence type="predicted"/>
<gene>
    <name evidence="8" type="ORF">BN961_03277</name>
</gene>
<dbReference type="STRING" id="1035.BN961_03277"/>
<dbReference type="AlphaFoldDB" id="A0A090MR56"/>
<evidence type="ECO:0000313" key="8">
    <source>
        <dbReference type="EMBL" id="CEG09845.1"/>
    </source>
</evidence>
<dbReference type="Proteomes" id="UP000035762">
    <property type="component" value="Unassembled WGS sequence"/>
</dbReference>
<reference evidence="8 9" key="1">
    <citation type="journal article" date="2014" name="Genome Announc.">
        <title>Genome Sequence of Afipia felis Strain 76713, Isolated in Hospital Water Using an Amoeba Co-Culture Procedure.</title>
        <authorList>
            <person name="Benamar S."/>
            <person name="La Scola B."/>
            <person name="Croce O."/>
        </authorList>
    </citation>
    <scope>NUCLEOTIDE SEQUENCE [LARGE SCALE GENOMIC DNA]</scope>
    <source>
        <strain evidence="8 9">76713</strain>
    </source>
</reference>
<evidence type="ECO:0000256" key="3">
    <source>
        <dbReference type="ARBA" id="ARBA00022692"/>
    </source>
</evidence>
<sequence length="357" mass="39141">MMALLLALAVNVGVGTMVQSFSRTFTAWLDERLAAEVYLNALSDAQGEEIVAWLRRRPEVEAILPAWRTDVTLSTFPAEVIGFADHATYRERWPLIESEPGIWDKVHAGEGAMFSEQLARRLKVILRDHVRIPTAAGPWQVEVVGIYPDYGNPKGQIGVDVAALAKHWPDVARTRFGLRVKSEGIAPLVAAMREKFGLDSSRLLDQATLKADSTRIFNRTFSVTSALNAFTLGVAGVALLTSLLTLSNSRLPQLAPLWALGLTRRRLAGIELLKTMSVALITALLALPLGMLVAWCLVAVVNVKAFGWRLPFHIFPAQLVELLAIAMLAALLAACLPVLRLMRLQPAALVKIFANER</sequence>
<comment type="caution">
    <text evidence="8">The sequence shown here is derived from an EMBL/GenBank/DDBJ whole genome shotgun (WGS) entry which is preliminary data.</text>
</comment>
<keyword evidence="4 6" id="KW-1133">Transmembrane helix</keyword>
<evidence type="ECO:0000313" key="9">
    <source>
        <dbReference type="Proteomes" id="UP000035762"/>
    </source>
</evidence>
<dbReference type="InterPro" id="IPR038766">
    <property type="entry name" value="Membrane_comp_ABC_pdt"/>
</dbReference>
<dbReference type="EMBL" id="CCAZ020000002">
    <property type="protein sequence ID" value="CEG09845.1"/>
    <property type="molecule type" value="Genomic_DNA"/>
</dbReference>
<keyword evidence="3 6" id="KW-0812">Transmembrane</keyword>
<organism evidence="8 9">
    <name type="scientific">Afipia felis</name>
    <name type="common">Cat scratch disease bacillus</name>
    <dbReference type="NCBI Taxonomy" id="1035"/>
    <lineage>
        <taxon>Bacteria</taxon>
        <taxon>Pseudomonadati</taxon>
        <taxon>Pseudomonadota</taxon>
        <taxon>Alphaproteobacteria</taxon>
        <taxon>Hyphomicrobiales</taxon>
        <taxon>Nitrobacteraceae</taxon>
        <taxon>Afipia</taxon>
    </lineage>
</organism>
<dbReference type="PANTHER" id="PTHR30287:SF2">
    <property type="entry name" value="BLL1001 PROTEIN"/>
    <property type="match status" value="1"/>
</dbReference>
<dbReference type="InterPro" id="IPR003838">
    <property type="entry name" value="ABC3_permease_C"/>
</dbReference>
<evidence type="ECO:0000259" key="7">
    <source>
        <dbReference type="Pfam" id="PF02687"/>
    </source>
</evidence>
<feature type="transmembrane region" description="Helical" evidence="6">
    <location>
        <begin position="322"/>
        <end position="342"/>
    </location>
</feature>